<dbReference type="AlphaFoldDB" id="A0A067P3U2"/>
<evidence type="ECO:0000256" key="1">
    <source>
        <dbReference type="SAM" id="MobiDB-lite"/>
    </source>
</evidence>
<evidence type="ECO:0000313" key="3">
    <source>
        <dbReference type="Proteomes" id="UP000027073"/>
    </source>
</evidence>
<evidence type="ECO:0000313" key="2">
    <source>
        <dbReference type="EMBL" id="KDQ30551.1"/>
    </source>
</evidence>
<reference evidence="3" key="1">
    <citation type="journal article" date="2014" name="Proc. Natl. Acad. Sci. U.S.A.">
        <title>Extensive sampling of basidiomycete genomes demonstrates inadequacy of the white-rot/brown-rot paradigm for wood decay fungi.</title>
        <authorList>
            <person name="Riley R."/>
            <person name="Salamov A.A."/>
            <person name="Brown D.W."/>
            <person name="Nagy L.G."/>
            <person name="Floudas D."/>
            <person name="Held B.W."/>
            <person name="Levasseur A."/>
            <person name="Lombard V."/>
            <person name="Morin E."/>
            <person name="Otillar R."/>
            <person name="Lindquist E.A."/>
            <person name="Sun H."/>
            <person name="LaButti K.M."/>
            <person name="Schmutz J."/>
            <person name="Jabbour D."/>
            <person name="Luo H."/>
            <person name="Baker S.E."/>
            <person name="Pisabarro A.G."/>
            <person name="Walton J.D."/>
            <person name="Blanchette R.A."/>
            <person name="Henrissat B."/>
            <person name="Martin F."/>
            <person name="Cullen D."/>
            <person name="Hibbett D.S."/>
            <person name="Grigoriev I.V."/>
        </authorList>
    </citation>
    <scope>NUCLEOTIDE SEQUENCE [LARGE SCALE GENOMIC DNA]</scope>
    <source>
        <strain evidence="3">PC15</strain>
    </source>
</reference>
<accession>A0A067P3U2</accession>
<dbReference type="HOGENOM" id="CLU_1759583_0_0_1"/>
<protein>
    <submittedName>
        <fullName evidence="2">Uncharacterized protein</fullName>
    </submittedName>
</protein>
<dbReference type="EMBL" id="KL198006">
    <property type="protein sequence ID" value="KDQ30551.1"/>
    <property type="molecule type" value="Genomic_DNA"/>
</dbReference>
<sequence>MSSTRTTPPVISTTICQSPSLLSHTITEHPAYYSGPQPIVLDPSEWGGSGSAIHLGAYAFDWDSEQPRHPHNETDGADNQQSQSFLDRIVRNIREQLEEQYSPAKKSRLEKMRCDLRDVDVAVQTRCYKAYKAVRRRRLSLSFWKSKP</sequence>
<feature type="region of interest" description="Disordered" evidence="1">
    <location>
        <begin position="63"/>
        <end position="85"/>
    </location>
</feature>
<dbReference type="InParanoid" id="A0A067P3U2"/>
<dbReference type="OrthoDB" id="10383478at2759"/>
<dbReference type="Proteomes" id="UP000027073">
    <property type="component" value="Unassembled WGS sequence"/>
</dbReference>
<proteinExistence type="predicted"/>
<name>A0A067P3U2_PLEO1</name>
<organism evidence="2 3">
    <name type="scientific">Pleurotus ostreatus (strain PC15)</name>
    <name type="common">Oyster mushroom</name>
    <dbReference type="NCBI Taxonomy" id="1137138"/>
    <lineage>
        <taxon>Eukaryota</taxon>
        <taxon>Fungi</taxon>
        <taxon>Dikarya</taxon>
        <taxon>Basidiomycota</taxon>
        <taxon>Agaricomycotina</taxon>
        <taxon>Agaricomycetes</taxon>
        <taxon>Agaricomycetidae</taxon>
        <taxon>Agaricales</taxon>
        <taxon>Pleurotineae</taxon>
        <taxon>Pleurotaceae</taxon>
        <taxon>Pleurotus</taxon>
    </lineage>
</organism>
<feature type="compositionally biased region" description="Basic and acidic residues" evidence="1">
    <location>
        <begin position="65"/>
        <end position="74"/>
    </location>
</feature>
<gene>
    <name evidence="2" type="ORF">PLEOSDRAFT_1101537</name>
</gene>
<dbReference type="VEuPathDB" id="FungiDB:PLEOSDRAFT_1101537"/>